<reference evidence="1" key="1">
    <citation type="submission" date="2017-05" db="UniProtKB">
        <authorList>
            <consortium name="EnsemblMetazoa"/>
        </authorList>
    </citation>
    <scope>IDENTIFICATION</scope>
</reference>
<dbReference type="InParanoid" id="A0A1X7T7N8"/>
<dbReference type="AlphaFoldDB" id="A0A1X7T7N8"/>
<proteinExistence type="predicted"/>
<name>A0A1X7T7N8_AMPQE</name>
<organism evidence="1">
    <name type="scientific">Amphimedon queenslandica</name>
    <name type="common">Sponge</name>
    <dbReference type="NCBI Taxonomy" id="400682"/>
    <lineage>
        <taxon>Eukaryota</taxon>
        <taxon>Metazoa</taxon>
        <taxon>Porifera</taxon>
        <taxon>Demospongiae</taxon>
        <taxon>Heteroscleromorpha</taxon>
        <taxon>Haplosclerida</taxon>
        <taxon>Niphatidae</taxon>
        <taxon>Amphimedon</taxon>
    </lineage>
</organism>
<protein>
    <submittedName>
        <fullName evidence="1">Uncharacterized protein</fullName>
    </submittedName>
</protein>
<dbReference type="EnsemblMetazoa" id="Aqu2.1.10256_001">
    <property type="protein sequence ID" value="Aqu2.1.10256_001"/>
    <property type="gene ID" value="Aqu2.1.10256"/>
</dbReference>
<accession>A0A1X7T7N8</accession>
<sequence length="59" mass="6663">LINPSYICCTVCSESNIFRFNASSTIPSCCVKIVLQRWLPLGKLVFIMKYSVLLIPLLL</sequence>
<evidence type="ECO:0000313" key="1">
    <source>
        <dbReference type="EnsemblMetazoa" id="Aqu2.1.10256_001"/>
    </source>
</evidence>